<dbReference type="GO" id="GO:0046654">
    <property type="term" value="P:tetrahydrofolate biosynthetic process"/>
    <property type="evidence" value="ECO:0007669"/>
    <property type="project" value="UniProtKB-UniPathway"/>
</dbReference>
<accession>A0A521CSP7</accession>
<evidence type="ECO:0000256" key="6">
    <source>
        <dbReference type="ARBA" id="ARBA00023002"/>
    </source>
</evidence>
<evidence type="ECO:0000256" key="8">
    <source>
        <dbReference type="PIRNR" id="PIRNR000194"/>
    </source>
</evidence>
<dbReference type="GO" id="GO:0004146">
    <property type="term" value="F:dihydrofolate reductase activity"/>
    <property type="evidence" value="ECO:0007669"/>
    <property type="project" value="UniProtKB-EC"/>
</dbReference>
<dbReference type="Proteomes" id="UP000319040">
    <property type="component" value="Unassembled WGS sequence"/>
</dbReference>
<dbReference type="SUPFAM" id="SSF53597">
    <property type="entry name" value="Dihydrofolate reductase-like"/>
    <property type="match status" value="1"/>
</dbReference>
<dbReference type="InterPro" id="IPR001796">
    <property type="entry name" value="DHFR_dom"/>
</dbReference>
<protein>
    <recommendedName>
        <fullName evidence="3 8">Dihydrofolate reductase</fullName>
        <ecNumber evidence="3 8">1.5.1.3</ecNumber>
    </recommendedName>
</protein>
<evidence type="ECO:0000256" key="2">
    <source>
        <dbReference type="ARBA" id="ARBA00009539"/>
    </source>
</evidence>
<dbReference type="InterPro" id="IPR012259">
    <property type="entry name" value="DHFR"/>
</dbReference>
<comment type="pathway">
    <text evidence="1 8">Cofactor biosynthesis; tetrahydrofolate biosynthesis; 5,6,7,8-tetrahydrofolate from 7,8-dihydrofolate: step 1/1.</text>
</comment>
<dbReference type="GO" id="GO:0046655">
    <property type="term" value="P:folic acid metabolic process"/>
    <property type="evidence" value="ECO:0007669"/>
    <property type="project" value="TreeGrafter"/>
</dbReference>
<keyword evidence="5 8" id="KW-0521">NADP</keyword>
<dbReference type="CDD" id="cd00209">
    <property type="entry name" value="DHFR"/>
    <property type="match status" value="1"/>
</dbReference>
<keyword evidence="4 8" id="KW-0554">One-carbon metabolism</keyword>
<evidence type="ECO:0000256" key="3">
    <source>
        <dbReference type="ARBA" id="ARBA00012856"/>
    </source>
</evidence>
<dbReference type="GO" id="GO:0046452">
    <property type="term" value="P:dihydrofolate metabolic process"/>
    <property type="evidence" value="ECO:0007669"/>
    <property type="project" value="TreeGrafter"/>
</dbReference>
<evidence type="ECO:0000256" key="1">
    <source>
        <dbReference type="ARBA" id="ARBA00004903"/>
    </source>
</evidence>
<feature type="domain" description="DHFR" evidence="9">
    <location>
        <begin position="3"/>
        <end position="163"/>
    </location>
</feature>
<evidence type="ECO:0000259" key="9">
    <source>
        <dbReference type="PROSITE" id="PS51330"/>
    </source>
</evidence>
<dbReference type="UniPathway" id="UPA00077">
    <property type="reaction ID" value="UER00158"/>
</dbReference>
<gene>
    <name evidence="10" type="ORF">SAMN06265379_103396</name>
</gene>
<dbReference type="GO" id="GO:0070401">
    <property type="term" value="F:NADP+ binding"/>
    <property type="evidence" value="ECO:0007669"/>
    <property type="project" value="UniProtKB-ARBA"/>
</dbReference>
<name>A0A521CSP7_SACCC</name>
<dbReference type="EMBL" id="FXTB01000003">
    <property type="protein sequence ID" value="SMO61751.1"/>
    <property type="molecule type" value="Genomic_DNA"/>
</dbReference>
<dbReference type="RefSeq" id="WP_142533079.1">
    <property type="nucleotide sequence ID" value="NZ_FXTB01000003.1"/>
</dbReference>
<comment type="function">
    <text evidence="7 8">Key enzyme in folate metabolism. Catalyzes an essential reaction for de novo glycine and purine synthesis, and for DNA precursor synthesis.</text>
</comment>
<dbReference type="OrthoDB" id="9804315at2"/>
<evidence type="ECO:0000256" key="5">
    <source>
        <dbReference type="ARBA" id="ARBA00022857"/>
    </source>
</evidence>
<organism evidence="10 11">
    <name type="scientific">Saccharicrinis carchari</name>
    <dbReference type="NCBI Taxonomy" id="1168039"/>
    <lineage>
        <taxon>Bacteria</taxon>
        <taxon>Pseudomonadati</taxon>
        <taxon>Bacteroidota</taxon>
        <taxon>Bacteroidia</taxon>
        <taxon>Marinilabiliales</taxon>
        <taxon>Marinilabiliaceae</taxon>
        <taxon>Saccharicrinis</taxon>
    </lineage>
</organism>
<dbReference type="InterPro" id="IPR024072">
    <property type="entry name" value="DHFR-like_dom_sf"/>
</dbReference>
<evidence type="ECO:0000256" key="4">
    <source>
        <dbReference type="ARBA" id="ARBA00022563"/>
    </source>
</evidence>
<dbReference type="PROSITE" id="PS51330">
    <property type="entry name" value="DHFR_2"/>
    <property type="match status" value="1"/>
</dbReference>
<dbReference type="GO" id="GO:0005829">
    <property type="term" value="C:cytosol"/>
    <property type="evidence" value="ECO:0007669"/>
    <property type="project" value="TreeGrafter"/>
</dbReference>
<dbReference type="Pfam" id="PF00186">
    <property type="entry name" value="DHFR_1"/>
    <property type="match status" value="1"/>
</dbReference>
<sequence>MTKISLIAAIAEMNAIGQNNDLLAYIPNDLKRFKALTSNHTIIMGRKTFDTLPNGALPNRRNLVISRNTDLHLPDAEVVHSPEAALDLCDNQSEVFVIGGATIYAAFLPKADKLYLTLIDKFFNDADTFFPEFDKAQWREVYKEKITDDHRSNFNYTYINLERIK</sequence>
<comment type="similarity">
    <text evidence="2 8">Belongs to the dihydrofolate reductase family.</text>
</comment>
<dbReference type="EC" id="1.5.1.3" evidence="3 8"/>
<dbReference type="PANTHER" id="PTHR48069:SF3">
    <property type="entry name" value="DIHYDROFOLATE REDUCTASE"/>
    <property type="match status" value="1"/>
</dbReference>
<evidence type="ECO:0000313" key="10">
    <source>
        <dbReference type="EMBL" id="SMO61751.1"/>
    </source>
</evidence>
<keyword evidence="6 8" id="KW-0560">Oxidoreductase</keyword>
<dbReference type="FunFam" id="3.40.430.10:FF:000001">
    <property type="entry name" value="Dihydrofolate reductase"/>
    <property type="match status" value="1"/>
</dbReference>
<evidence type="ECO:0000256" key="7">
    <source>
        <dbReference type="ARBA" id="ARBA00025067"/>
    </source>
</evidence>
<dbReference type="PIRSF" id="PIRSF000194">
    <property type="entry name" value="DHFR"/>
    <property type="match status" value="1"/>
</dbReference>
<dbReference type="GO" id="GO:0006730">
    <property type="term" value="P:one-carbon metabolic process"/>
    <property type="evidence" value="ECO:0007669"/>
    <property type="project" value="UniProtKB-KW"/>
</dbReference>
<evidence type="ECO:0000313" key="11">
    <source>
        <dbReference type="Proteomes" id="UP000319040"/>
    </source>
</evidence>
<dbReference type="PRINTS" id="PR00070">
    <property type="entry name" value="DHFR"/>
</dbReference>
<reference evidence="10 11" key="1">
    <citation type="submission" date="2017-05" db="EMBL/GenBank/DDBJ databases">
        <authorList>
            <person name="Varghese N."/>
            <person name="Submissions S."/>
        </authorList>
    </citation>
    <scope>NUCLEOTIDE SEQUENCE [LARGE SCALE GENOMIC DNA]</scope>
    <source>
        <strain evidence="10 11">DSM 27040</strain>
    </source>
</reference>
<dbReference type="PANTHER" id="PTHR48069">
    <property type="entry name" value="DIHYDROFOLATE REDUCTASE"/>
    <property type="match status" value="1"/>
</dbReference>
<dbReference type="Gene3D" id="3.40.430.10">
    <property type="entry name" value="Dihydrofolate Reductase, subunit A"/>
    <property type="match status" value="1"/>
</dbReference>
<comment type="catalytic activity">
    <reaction evidence="8">
        <text>(6S)-5,6,7,8-tetrahydrofolate + NADP(+) = 7,8-dihydrofolate + NADPH + H(+)</text>
        <dbReference type="Rhea" id="RHEA:15009"/>
        <dbReference type="ChEBI" id="CHEBI:15378"/>
        <dbReference type="ChEBI" id="CHEBI:57451"/>
        <dbReference type="ChEBI" id="CHEBI:57453"/>
        <dbReference type="ChEBI" id="CHEBI:57783"/>
        <dbReference type="ChEBI" id="CHEBI:58349"/>
        <dbReference type="EC" id="1.5.1.3"/>
    </reaction>
</comment>
<keyword evidence="11" id="KW-1185">Reference proteome</keyword>
<dbReference type="AlphaFoldDB" id="A0A521CSP7"/>
<proteinExistence type="inferred from homology"/>